<dbReference type="EMBL" id="JAKCXM010000164">
    <property type="protein sequence ID" value="KAJ0400060.1"/>
    <property type="molecule type" value="Genomic_DNA"/>
</dbReference>
<dbReference type="Gene3D" id="3.40.390.10">
    <property type="entry name" value="Collagenase (Catalytic Domain)"/>
    <property type="match status" value="1"/>
</dbReference>
<name>A0AAD5M0M3_PYTIN</name>
<dbReference type="GO" id="GO:0016485">
    <property type="term" value="P:protein processing"/>
    <property type="evidence" value="ECO:0007669"/>
    <property type="project" value="TreeGrafter"/>
</dbReference>
<dbReference type="Pfam" id="PF05649">
    <property type="entry name" value="Peptidase_M13_N"/>
    <property type="match status" value="1"/>
</dbReference>
<reference evidence="10" key="1">
    <citation type="submission" date="2021-12" db="EMBL/GenBank/DDBJ databases">
        <title>Prjna785345.</title>
        <authorList>
            <person name="Rujirawat T."/>
            <person name="Krajaejun T."/>
        </authorList>
    </citation>
    <scope>NUCLEOTIDE SEQUENCE</scope>
    <source>
        <strain evidence="10">Pi057C3</strain>
    </source>
</reference>
<accession>A0AAD5M0M3</accession>
<comment type="similarity">
    <text evidence="2">Belongs to the peptidase M13 family.</text>
</comment>
<evidence type="ECO:0000256" key="2">
    <source>
        <dbReference type="ARBA" id="ARBA00007357"/>
    </source>
</evidence>
<proteinExistence type="inferred from homology"/>
<dbReference type="AlphaFoldDB" id="A0AAD5M0M3"/>
<dbReference type="InterPro" id="IPR000718">
    <property type="entry name" value="Peptidase_M13"/>
</dbReference>
<keyword evidence="11" id="KW-1185">Reference proteome</keyword>
<keyword evidence="7" id="KW-0482">Metalloprotease</keyword>
<dbReference type="Pfam" id="PF01431">
    <property type="entry name" value="Peptidase_M13"/>
    <property type="match status" value="1"/>
</dbReference>
<evidence type="ECO:0000256" key="6">
    <source>
        <dbReference type="ARBA" id="ARBA00022833"/>
    </source>
</evidence>
<dbReference type="CDD" id="cd08662">
    <property type="entry name" value="M13"/>
    <property type="match status" value="1"/>
</dbReference>
<dbReference type="Gene3D" id="1.10.1380.10">
    <property type="entry name" value="Neutral endopeptidase , domain2"/>
    <property type="match status" value="1"/>
</dbReference>
<keyword evidence="3" id="KW-0645">Protease</keyword>
<feature type="domain" description="Peptidase M13 N-terminal" evidence="9">
    <location>
        <begin position="145"/>
        <end position="505"/>
    </location>
</feature>
<evidence type="ECO:0000256" key="1">
    <source>
        <dbReference type="ARBA" id="ARBA00001947"/>
    </source>
</evidence>
<comment type="caution">
    <text evidence="10">The sequence shown here is derived from an EMBL/GenBank/DDBJ whole genome shotgun (WGS) entry which is preliminary data.</text>
</comment>
<organism evidence="10 11">
    <name type="scientific">Pythium insidiosum</name>
    <name type="common">Pythiosis disease agent</name>
    <dbReference type="NCBI Taxonomy" id="114742"/>
    <lineage>
        <taxon>Eukaryota</taxon>
        <taxon>Sar</taxon>
        <taxon>Stramenopiles</taxon>
        <taxon>Oomycota</taxon>
        <taxon>Peronosporomycetes</taxon>
        <taxon>Pythiales</taxon>
        <taxon>Pythiaceae</taxon>
        <taxon>Pythium</taxon>
    </lineage>
</organism>
<dbReference type="InterPro" id="IPR008753">
    <property type="entry name" value="Peptidase_M13_N"/>
</dbReference>
<dbReference type="PANTHER" id="PTHR11733:SF167">
    <property type="entry name" value="FI17812P1-RELATED"/>
    <property type="match status" value="1"/>
</dbReference>
<protein>
    <recommendedName>
        <fullName evidence="12">Endothelin-converting enzyme, metalloprotease family M13</fullName>
    </recommendedName>
</protein>
<dbReference type="PANTHER" id="PTHR11733">
    <property type="entry name" value="ZINC METALLOPROTEASE FAMILY M13 NEPRILYSIN-RELATED"/>
    <property type="match status" value="1"/>
</dbReference>
<dbReference type="PRINTS" id="PR00786">
    <property type="entry name" value="NEPRILYSIN"/>
</dbReference>
<keyword evidence="5" id="KW-0378">Hydrolase</keyword>
<dbReference type="InterPro" id="IPR042089">
    <property type="entry name" value="Peptidase_M13_dom_2"/>
</dbReference>
<evidence type="ECO:0000259" key="8">
    <source>
        <dbReference type="Pfam" id="PF01431"/>
    </source>
</evidence>
<evidence type="ECO:0000256" key="4">
    <source>
        <dbReference type="ARBA" id="ARBA00022723"/>
    </source>
</evidence>
<keyword evidence="6" id="KW-0862">Zinc</keyword>
<comment type="cofactor">
    <cofactor evidence="1">
        <name>Zn(2+)</name>
        <dbReference type="ChEBI" id="CHEBI:29105"/>
    </cofactor>
</comment>
<dbReference type="SUPFAM" id="SSF55486">
    <property type="entry name" value="Metalloproteases ('zincins'), catalytic domain"/>
    <property type="match status" value="1"/>
</dbReference>
<evidence type="ECO:0000313" key="11">
    <source>
        <dbReference type="Proteomes" id="UP001209570"/>
    </source>
</evidence>
<dbReference type="InterPro" id="IPR018497">
    <property type="entry name" value="Peptidase_M13_C"/>
</dbReference>
<evidence type="ECO:0000256" key="3">
    <source>
        <dbReference type="ARBA" id="ARBA00022670"/>
    </source>
</evidence>
<dbReference type="GO" id="GO:0005886">
    <property type="term" value="C:plasma membrane"/>
    <property type="evidence" value="ECO:0007669"/>
    <property type="project" value="TreeGrafter"/>
</dbReference>
<evidence type="ECO:0008006" key="12">
    <source>
        <dbReference type="Google" id="ProtNLM"/>
    </source>
</evidence>
<sequence>MMELRSQLTAAYEDVQRGGPARLYRHYRLALEHYESSLTYSVGPSLKNRMTPELVRSQDAMLIPVMMRPQRDIAYTVMESTVILPWERGGDDSAAKPTQYPSHIDSAIMKVFVGASLLLATLVSREAQAAYPKEVTDLMDTTVNPCDDFYQYSCGSWLKAYTLPADRTRYSITFNGIADRNEKLIQEIIKEDWPLIGELWDSCMDEAKLLELGNKPLQKHLTRIGAATSKKDLFKLAGELSAIGTNFFSSTGVGADYKNVLYFSLGSFTLPDKSYYLDAETFADVEPAYRKYISTLLELANIKFGGGQQQQGKAALKAAENTIVEIEKKLAAITPEAAAKYQLLVGAFGEGQELLERSSLTTDSRVILDVLSYFDNAEKLLASTEVRDLKLYLSYLYVHTFASTLGEPFLQVSFDLFSKKLNGLKQRAPRTRTCTSRQTTFFPDLIGKYYFLKAFDVDRENNVKTMVEAIEKAMGQHIDTLDWLDDPTRKAAHEKLSKVSNLIGHSTQKKNYPFVLKRDAFFDNVLAIRQNSFEESLQKIGKPVDRTEWGMSAATVNAYYSPSENKMAFPAGILQPPFYSGSSHPSQNFGAIGAVIGHELTHGFDSNGRQYDGDGNQRDWWSEKIGAEFDKRAQCMKDQYSSFVVLGENGTPIGNVNGNYTIGENIADAGGFSLAFDAYQAYTKSGAKFNANNVSDEEGDKLVFISFAQNWCTKARDGYIKQLIATDPHSPGEWRANRNE</sequence>
<dbReference type="InterPro" id="IPR024079">
    <property type="entry name" value="MetalloPept_cat_dom_sf"/>
</dbReference>
<evidence type="ECO:0000259" key="9">
    <source>
        <dbReference type="Pfam" id="PF05649"/>
    </source>
</evidence>
<dbReference type="GO" id="GO:0046872">
    <property type="term" value="F:metal ion binding"/>
    <property type="evidence" value="ECO:0007669"/>
    <property type="project" value="UniProtKB-KW"/>
</dbReference>
<evidence type="ECO:0000313" key="10">
    <source>
        <dbReference type="EMBL" id="KAJ0400060.1"/>
    </source>
</evidence>
<keyword evidence="4" id="KW-0479">Metal-binding</keyword>
<dbReference type="GO" id="GO:0004222">
    <property type="term" value="F:metalloendopeptidase activity"/>
    <property type="evidence" value="ECO:0007669"/>
    <property type="project" value="InterPro"/>
</dbReference>
<dbReference type="PROSITE" id="PS51885">
    <property type="entry name" value="NEPRILYSIN"/>
    <property type="match status" value="1"/>
</dbReference>
<dbReference type="Proteomes" id="UP001209570">
    <property type="component" value="Unassembled WGS sequence"/>
</dbReference>
<feature type="domain" description="Peptidase M13 C-terminal" evidence="8">
    <location>
        <begin position="557"/>
        <end position="737"/>
    </location>
</feature>
<evidence type="ECO:0000256" key="5">
    <source>
        <dbReference type="ARBA" id="ARBA00022801"/>
    </source>
</evidence>
<gene>
    <name evidence="10" type="ORF">P43SY_005036</name>
</gene>
<evidence type="ECO:0000256" key="7">
    <source>
        <dbReference type="ARBA" id="ARBA00023049"/>
    </source>
</evidence>